<proteinExistence type="predicted"/>
<dbReference type="AlphaFoldDB" id="A0AA35L3P2"/>
<feature type="compositionally biased region" description="Basic and acidic residues" evidence="1">
    <location>
        <begin position="51"/>
        <end position="67"/>
    </location>
</feature>
<feature type="region of interest" description="Disordered" evidence="1">
    <location>
        <begin position="1"/>
        <end position="74"/>
    </location>
</feature>
<keyword evidence="3" id="KW-1185">Reference proteome</keyword>
<sequence length="101" mass="10689">MVLLVRPRLQNSSRSSSGKREPASSRCHGSRAAGVPGEPRFPASALTGARGGKELHSLAPEQAKEELPATLGEIPQRAALRPSVLAGRRSRRLGERIGSLS</sequence>
<gene>
    <name evidence="2" type="ORF">PODLI_1B018566</name>
</gene>
<dbReference type="EMBL" id="OX395137">
    <property type="protein sequence ID" value="CAI5788869.1"/>
    <property type="molecule type" value="Genomic_DNA"/>
</dbReference>
<reference evidence="2" key="1">
    <citation type="submission" date="2022-12" db="EMBL/GenBank/DDBJ databases">
        <authorList>
            <person name="Alioto T."/>
            <person name="Alioto T."/>
            <person name="Gomez Garrido J."/>
        </authorList>
    </citation>
    <scope>NUCLEOTIDE SEQUENCE</scope>
</reference>
<evidence type="ECO:0000313" key="3">
    <source>
        <dbReference type="Proteomes" id="UP001178461"/>
    </source>
</evidence>
<organism evidence="2 3">
    <name type="scientific">Podarcis lilfordi</name>
    <name type="common">Lilford's wall lizard</name>
    <dbReference type="NCBI Taxonomy" id="74358"/>
    <lineage>
        <taxon>Eukaryota</taxon>
        <taxon>Metazoa</taxon>
        <taxon>Chordata</taxon>
        <taxon>Craniata</taxon>
        <taxon>Vertebrata</taxon>
        <taxon>Euteleostomi</taxon>
        <taxon>Lepidosauria</taxon>
        <taxon>Squamata</taxon>
        <taxon>Bifurcata</taxon>
        <taxon>Unidentata</taxon>
        <taxon>Episquamata</taxon>
        <taxon>Laterata</taxon>
        <taxon>Lacertibaenia</taxon>
        <taxon>Lacertidae</taxon>
        <taxon>Podarcis</taxon>
    </lineage>
</organism>
<accession>A0AA35L3P2</accession>
<name>A0AA35L3P2_9SAUR</name>
<dbReference type="Proteomes" id="UP001178461">
    <property type="component" value="Chromosome 12"/>
</dbReference>
<protein>
    <submittedName>
        <fullName evidence="2">Uncharacterized protein</fullName>
    </submittedName>
</protein>
<evidence type="ECO:0000313" key="2">
    <source>
        <dbReference type="EMBL" id="CAI5788869.1"/>
    </source>
</evidence>
<evidence type="ECO:0000256" key="1">
    <source>
        <dbReference type="SAM" id="MobiDB-lite"/>
    </source>
</evidence>